<dbReference type="EMBL" id="JAATJN010000001">
    <property type="protein sequence ID" value="NJC58548.1"/>
    <property type="molecule type" value="Genomic_DNA"/>
</dbReference>
<evidence type="ECO:0000313" key="1">
    <source>
        <dbReference type="EMBL" id="NJC58548.1"/>
    </source>
</evidence>
<protein>
    <submittedName>
        <fullName evidence="1">Uncharacterized protein</fullName>
    </submittedName>
</protein>
<gene>
    <name evidence="1" type="ORF">BKA07_003583</name>
</gene>
<organism evidence="1 2">
    <name type="scientific">Brevibacterium marinum</name>
    <dbReference type="NCBI Taxonomy" id="418643"/>
    <lineage>
        <taxon>Bacteria</taxon>
        <taxon>Bacillati</taxon>
        <taxon>Actinomycetota</taxon>
        <taxon>Actinomycetes</taxon>
        <taxon>Micrococcales</taxon>
        <taxon>Brevibacteriaceae</taxon>
        <taxon>Brevibacterium</taxon>
    </lineage>
</organism>
<accession>A0A846S6G1</accession>
<dbReference type="AlphaFoldDB" id="A0A846S6G1"/>
<reference evidence="1 2" key="1">
    <citation type="submission" date="2020-03" db="EMBL/GenBank/DDBJ databases">
        <title>Sequencing the genomes of 1000 actinobacteria strains.</title>
        <authorList>
            <person name="Klenk H.-P."/>
        </authorList>
    </citation>
    <scope>NUCLEOTIDE SEQUENCE [LARGE SCALE GENOMIC DNA]</scope>
    <source>
        <strain evidence="1 2">DSM 18964</strain>
    </source>
</reference>
<evidence type="ECO:0000313" key="2">
    <source>
        <dbReference type="Proteomes" id="UP000576792"/>
    </source>
</evidence>
<name>A0A846S6G1_9MICO</name>
<dbReference type="Proteomes" id="UP000576792">
    <property type="component" value="Unassembled WGS sequence"/>
</dbReference>
<proteinExistence type="predicted"/>
<comment type="caution">
    <text evidence="1">The sequence shown here is derived from an EMBL/GenBank/DDBJ whole genome shotgun (WGS) entry which is preliminary data.</text>
</comment>
<keyword evidence="2" id="KW-1185">Reference proteome</keyword>
<sequence>MTSVGSDILGAARDVVLSVYEEIAESVRTKVSAIS</sequence>